<sequence>MCQCEEGSSELWDTLWWLQQEMQAWGVLCLWDVWLCMSYSKTTSSFILFLRV</sequence>
<proteinExistence type="predicted"/>
<reference evidence="1" key="2">
    <citation type="journal article" date="2023" name="Plants (Basel)">
        <title>Annotation of the Turnera subulata (Passifloraceae) Draft Genome Reveals the S-Locus Evolved after the Divergence of Turneroideae from Passifloroideae in a Stepwise Manner.</title>
        <authorList>
            <person name="Henning P.M."/>
            <person name="Roalson E.H."/>
            <person name="Mir W."/>
            <person name="McCubbin A.G."/>
            <person name="Shore J.S."/>
        </authorList>
    </citation>
    <scope>NUCLEOTIDE SEQUENCE</scope>
    <source>
        <strain evidence="1">F60SS</strain>
    </source>
</reference>
<accession>A0A9Q0FXX3</accession>
<dbReference type="EMBL" id="JAKUCV010003487">
    <property type="protein sequence ID" value="KAJ4838749.1"/>
    <property type="molecule type" value="Genomic_DNA"/>
</dbReference>
<reference evidence="1" key="1">
    <citation type="submission" date="2022-02" db="EMBL/GenBank/DDBJ databases">
        <authorList>
            <person name="Henning P.M."/>
            <person name="McCubbin A.G."/>
            <person name="Shore J.S."/>
        </authorList>
    </citation>
    <scope>NUCLEOTIDE SEQUENCE</scope>
    <source>
        <strain evidence="1">F60SS</strain>
        <tissue evidence="1">Leaves</tissue>
    </source>
</reference>
<dbReference type="Proteomes" id="UP001141552">
    <property type="component" value="Unassembled WGS sequence"/>
</dbReference>
<evidence type="ECO:0000313" key="2">
    <source>
        <dbReference type="Proteomes" id="UP001141552"/>
    </source>
</evidence>
<organism evidence="1 2">
    <name type="scientific">Turnera subulata</name>
    <dbReference type="NCBI Taxonomy" id="218843"/>
    <lineage>
        <taxon>Eukaryota</taxon>
        <taxon>Viridiplantae</taxon>
        <taxon>Streptophyta</taxon>
        <taxon>Embryophyta</taxon>
        <taxon>Tracheophyta</taxon>
        <taxon>Spermatophyta</taxon>
        <taxon>Magnoliopsida</taxon>
        <taxon>eudicotyledons</taxon>
        <taxon>Gunneridae</taxon>
        <taxon>Pentapetalae</taxon>
        <taxon>rosids</taxon>
        <taxon>fabids</taxon>
        <taxon>Malpighiales</taxon>
        <taxon>Passifloraceae</taxon>
        <taxon>Turnera</taxon>
    </lineage>
</organism>
<dbReference type="AlphaFoldDB" id="A0A9Q0FXX3"/>
<keyword evidence="2" id="KW-1185">Reference proteome</keyword>
<comment type="caution">
    <text evidence="1">The sequence shown here is derived from an EMBL/GenBank/DDBJ whole genome shotgun (WGS) entry which is preliminary data.</text>
</comment>
<evidence type="ECO:0000313" key="1">
    <source>
        <dbReference type="EMBL" id="KAJ4838749.1"/>
    </source>
</evidence>
<gene>
    <name evidence="1" type="ORF">Tsubulata_029159</name>
</gene>
<name>A0A9Q0FXX3_9ROSI</name>
<protein>
    <submittedName>
        <fullName evidence="1">Uncharacterized protein</fullName>
    </submittedName>
</protein>